<feature type="domain" description="DUF4140" evidence="3">
    <location>
        <begin position="33"/>
        <end position="132"/>
    </location>
</feature>
<dbReference type="InterPro" id="IPR025554">
    <property type="entry name" value="DUF4140"/>
</dbReference>
<reference evidence="5" key="1">
    <citation type="submission" date="2017-09" db="EMBL/GenBank/DDBJ databases">
        <title>Depth-based differentiation of microbial function through sediment-hosted aquifers and enrichment of novel symbionts in the deep terrestrial subsurface.</title>
        <authorList>
            <person name="Probst A.J."/>
            <person name="Ladd B."/>
            <person name="Jarett J.K."/>
            <person name="Geller-Mcgrath D.E."/>
            <person name="Sieber C.M.K."/>
            <person name="Emerson J.B."/>
            <person name="Anantharaman K."/>
            <person name="Thomas B.C."/>
            <person name="Malmstrom R."/>
            <person name="Stieglmeier M."/>
            <person name="Klingl A."/>
            <person name="Woyke T."/>
            <person name="Ryan C.M."/>
            <person name="Banfield J.F."/>
        </authorList>
    </citation>
    <scope>NUCLEOTIDE SEQUENCE [LARGE SCALE GENOMIC DNA]</scope>
</reference>
<name>A0A2M7S5A7_9BACT</name>
<evidence type="ECO:0000259" key="2">
    <source>
        <dbReference type="Pfam" id="PF13598"/>
    </source>
</evidence>
<proteinExistence type="predicted"/>
<dbReference type="EMBL" id="PFMR01000313">
    <property type="protein sequence ID" value="PIZ14714.1"/>
    <property type="molecule type" value="Genomic_DNA"/>
</dbReference>
<feature type="coiled-coil region" evidence="1">
    <location>
        <begin position="168"/>
        <end position="209"/>
    </location>
</feature>
<evidence type="ECO:0000256" key="1">
    <source>
        <dbReference type="SAM" id="Coils"/>
    </source>
</evidence>
<dbReference type="Pfam" id="PF13600">
    <property type="entry name" value="DUF4140"/>
    <property type="match status" value="1"/>
</dbReference>
<dbReference type="InterPro" id="IPR037291">
    <property type="entry name" value="DUF4139"/>
</dbReference>
<dbReference type="AlphaFoldDB" id="A0A2M7S5A7"/>
<feature type="domain" description="DUF4139" evidence="2">
    <location>
        <begin position="224"/>
        <end position="532"/>
    </location>
</feature>
<accession>A0A2M7S5A7</accession>
<keyword evidence="1" id="KW-0175">Coiled coil</keyword>
<dbReference type="PANTHER" id="PTHR31005">
    <property type="entry name" value="DUF4139 DOMAIN-CONTAINING PROTEIN"/>
    <property type="match status" value="1"/>
</dbReference>
<evidence type="ECO:0000259" key="3">
    <source>
        <dbReference type="Pfam" id="PF13600"/>
    </source>
</evidence>
<dbReference type="NCBIfam" id="TIGR02231">
    <property type="entry name" value="mucoidy inhibitor MuiA family protein"/>
    <property type="match status" value="1"/>
</dbReference>
<organism evidence="4 5">
    <name type="scientific">Candidatus Desantisbacteria bacterium CG_4_10_14_0_8_um_filter_48_22</name>
    <dbReference type="NCBI Taxonomy" id="1974543"/>
    <lineage>
        <taxon>Bacteria</taxon>
        <taxon>Candidatus Desantisiibacteriota</taxon>
    </lineage>
</organism>
<dbReference type="PANTHER" id="PTHR31005:SF8">
    <property type="entry name" value="DUF4139 DOMAIN-CONTAINING PROTEIN"/>
    <property type="match status" value="1"/>
</dbReference>
<comment type="caution">
    <text evidence="4">The sequence shown here is derived from an EMBL/GenBank/DDBJ whole genome shotgun (WGS) entry which is preliminary data.</text>
</comment>
<sequence>MKIVVMVLLIVSVVVPGLAAEQGISAKTKISAVTVYTDRAMVTRTASVDLQAGVCEIRVDNLPANILEESLRVSGSGSASVRISGMDVKKVFLERPEDARVKTLESEVRKLEDSDISLADKAGVLESKRTFLESFGKYSSDKIEKETALQKMDLQNWQAALSFMVSSLNEINENLQSVSAERRNGQEKLQALRRELDEIKQKRPLEKRSVSIAVEAEKPGIWNLALSYVVVGAGWVPVYDVRAVSATKEMEIAYRADVVQRTGEDWEDVELSLSTAKPAMGAKAPELYPWYVRIIEPMVSLDDLGVMKMAKAGAAPAEMEKKEQAVRASVQYAAPQVTLTSMVLKVLKKESIPGDGTTKKVTVAMESLKPLFEYVTVPKVSPVAFLRAEVTNITDYTFLAGTVNVFQDIDYMGRSYIQQIVPNDTFVVDLGVDERVKCERKLTEKKKEFLLFAKERINYGYKITIQSFKATAETITVYDQVPVSQDERVVVKVKKATSGIEPDEKGIMKWRFSIGPQEKKEIVLEFAIDYPKGMVVSGAE</sequence>
<dbReference type="Proteomes" id="UP000229307">
    <property type="component" value="Unassembled WGS sequence"/>
</dbReference>
<protein>
    <recommendedName>
        <fullName evidence="6">Mucoidy inhibitor MuiA family protein</fullName>
    </recommendedName>
</protein>
<evidence type="ECO:0000313" key="5">
    <source>
        <dbReference type="Proteomes" id="UP000229307"/>
    </source>
</evidence>
<dbReference type="Pfam" id="PF13598">
    <property type="entry name" value="DUF4139"/>
    <property type="match status" value="1"/>
</dbReference>
<evidence type="ECO:0008006" key="6">
    <source>
        <dbReference type="Google" id="ProtNLM"/>
    </source>
</evidence>
<gene>
    <name evidence="4" type="ORF">COY52_11385</name>
</gene>
<dbReference type="InterPro" id="IPR011935">
    <property type="entry name" value="CHP02231"/>
</dbReference>
<evidence type="ECO:0000313" key="4">
    <source>
        <dbReference type="EMBL" id="PIZ14714.1"/>
    </source>
</evidence>